<sequence>MVLKIGAEKAFSNRPRATDVQPMGRNKAPKTEGFSKRYRSSALQADKLIIPLASGLQISSFEADLLGREFVPMKISRDQNRVADHLANHDKIDHSTACWLHKGHPCIAELLSADCNSTLLE</sequence>
<accession>A0A3B6TVG8</accession>
<feature type="region of interest" description="Disordered" evidence="1">
    <location>
        <begin position="13"/>
        <end position="35"/>
    </location>
</feature>
<reference evidence="2" key="1">
    <citation type="submission" date="2018-08" db="EMBL/GenBank/DDBJ databases">
        <authorList>
            <person name="Rossello M."/>
        </authorList>
    </citation>
    <scope>NUCLEOTIDE SEQUENCE [LARGE SCALE GENOMIC DNA]</scope>
    <source>
        <strain evidence="2">cv. Chinese Spring</strain>
    </source>
</reference>
<dbReference type="Gramene" id="TraesSTA7D03G04427050.1">
    <property type="protein sequence ID" value="TraesSTA7D03G04427050.1.CDS1"/>
    <property type="gene ID" value="TraesSTA7D03G04427050"/>
</dbReference>
<dbReference type="Gramene" id="TraesCS7D02G388700.1">
    <property type="protein sequence ID" value="TraesCS7D02G388700.1.cds1"/>
    <property type="gene ID" value="TraesCS7D02G388700"/>
</dbReference>
<dbReference type="Gramene" id="TraesROB_scaffold_039393_01G000200.1">
    <property type="protein sequence ID" value="TraesROB_scaffold_039393_01G000200.1"/>
    <property type="gene ID" value="TraesROB_scaffold_039393_01G000200"/>
</dbReference>
<dbReference type="AlphaFoldDB" id="A0A3B6TVG8"/>
<dbReference type="Gramene" id="TraesNOR7D03G04481760.1">
    <property type="protein sequence ID" value="TraesNOR7D03G04481760.1.CDS1"/>
    <property type="gene ID" value="TraesNOR7D03G04481760"/>
</dbReference>
<evidence type="ECO:0000256" key="1">
    <source>
        <dbReference type="SAM" id="MobiDB-lite"/>
    </source>
</evidence>
<evidence type="ECO:0000313" key="3">
    <source>
        <dbReference type="Proteomes" id="UP000019116"/>
    </source>
</evidence>
<dbReference type="EnsemblPlants" id="TraesCS7D02G388700.1">
    <property type="protein sequence ID" value="TraesCS7D02G388700.1.cds1"/>
    <property type="gene ID" value="TraesCS7D02G388700"/>
</dbReference>
<dbReference type="Gramene" id="TraesARI7D03G04509450.1">
    <property type="protein sequence ID" value="TraesARI7D03G04509450.1.CDS1"/>
    <property type="gene ID" value="TraesARI7D03G04509450"/>
</dbReference>
<protein>
    <submittedName>
        <fullName evidence="2">Uncharacterized protein</fullName>
    </submittedName>
</protein>
<dbReference type="Gramene" id="TraesMAC7D03G04425030.1">
    <property type="protein sequence ID" value="TraesMAC7D03G04425030.1.CDS1"/>
    <property type="gene ID" value="TraesMAC7D03G04425030"/>
</dbReference>
<dbReference type="Gramene" id="TraesCLE_scaffold_138531_01G000100.1">
    <property type="protein sequence ID" value="TraesCLE_scaffold_138531_01G000100.1"/>
    <property type="gene ID" value="TraesCLE_scaffold_138531_01G000100"/>
</dbReference>
<organism evidence="2">
    <name type="scientific">Triticum aestivum</name>
    <name type="common">Wheat</name>
    <dbReference type="NCBI Taxonomy" id="4565"/>
    <lineage>
        <taxon>Eukaryota</taxon>
        <taxon>Viridiplantae</taxon>
        <taxon>Streptophyta</taxon>
        <taxon>Embryophyta</taxon>
        <taxon>Tracheophyta</taxon>
        <taxon>Spermatophyta</taxon>
        <taxon>Magnoliopsida</taxon>
        <taxon>Liliopsida</taxon>
        <taxon>Poales</taxon>
        <taxon>Poaceae</taxon>
        <taxon>BOP clade</taxon>
        <taxon>Pooideae</taxon>
        <taxon>Triticodae</taxon>
        <taxon>Triticeae</taxon>
        <taxon>Triticinae</taxon>
        <taxon>Triticum</taxon>
    </lineage>
</organism>
<dbReference type="Gramene" id="TraesJUL7D03G04476870.1">
    <property type="protein sequence ID" value="TraesJUL7D03G04476870.1.CDS1"/>
    <property type="gene ID" value="TraesJUL7D03G04476870"/>
</dbReference>
<dbReference type="Gramene" id="TraesPARA_EIv1.0_2600950.1">
    <property type="protein sequence ID" value="TraesPARA_EIv1.0_2600950.1.CDS1"/>
    <property type="gene ID" value="TraesPARA_EIv1.0_2600950"/>
</dbReference>
<evidence type="ECO:0000313" key="2">
    <source>
        <dbReference type="EnsemblPlants" id="TraesCS7D02G388700.1.cds1"/>
    </source>
</evidence>
<dbReference type="Gramene" id="TraesLAC7D03G04379810.1">
    <property type="protein sequence ID" value="TraesLAC7D03G04379810.1.CDS1"/>
    <property type="gene ID" value="TraesLAC7D03G04379810"/>
</dbReference>
<dbReference type="Gramene" id="TraesWEE_scaffold_105428_01G000100.1">
    <property type="protein sequence ID" value="TraesWEE_scaffold_105428_01G000100.1"/>
    <property type="gene ID" value="TraesWEE_scaffold_105428_01G000100"/>
</dbReference>
<dbReference type="Gramene" id="TraesLDM7D03G04439460.1">
    <property type="protein sequence ID" value="TraesLDM7D03G04439460.1.CDS1"/>
    <property type="gene ID" value="TraesLDM7D03G04439460"/>
</dbReference>
<dbReference type="Gramene" id="TraesCAD_scaffold_084271_01G000400.1">
    <property type="protein sequence ID" value="TraesCAD_scaffold_084271_01G000400.1"/>
    <property type="gene ID" value="TraesCAD_scaffold_084271_01G000400"/>
</dbReference>
<keyword evidence="3" id="KW-1185">Reference proteome</keyword>
<dbReference type="Gramene" id="TraesCS7D03G0916700.1">
    <property type="protein sequence ID" value="TraesCS7D03G0916700.1.CDS1"/>
    <property type="gene ID" value="TraesCS7D03G0916700"/>
</dbReference>
<dbReference type="Proteomes" id="UP000019116">
    <property type="component" value="Chromosome 7D"/>
</dbReference>
<name>A0A3B6TVG8_WHEAT</name>
<proteinExistence type="predicted"/>
<reference evidence="2" key="2">
    <citation type="submission" date="2018-10" db="UniProtKB">
        <authorList>
            <consortium name="EnsemblPlants"/>
        </authorList>
    </citation>
    <scope>IDENTIFICATION</scope>
</reference>
<dbReference type="Gramene" id="TraesJAG7D03G04415980.1">
    <property type="protein sequence ID" value="TraesJAG7D03G04415980.1.CDS1"/>
    <property type="gene ID" value="TraesJAG7D03G04415980"/>
</dbReference>
<dbReference type="Gramene" id="TraesSYM7D03G04486830.1">
    <property type="protein sequence ID" value="TraesSYM7D03G04486830.1.CDS1"/>
    <property type="gene ID" value="TraesSYM7D03G04486830"/>
</dbReference>